<dbReference type="Proteomes" id="UP001056778">
    <property type="component" value="Chromosome 3"/>
</dbReference>
<evidence type="ECO:0000313" key="2">
    <source>
        <dbReference type="Proteomes" id="UP001056778"/>
    </source>
</evidence>
<reference evidence="1" key="1">
    <citation type="submission" date="2022-04" db="EMBL/GenBank/DDBJ databases">
        <title>Chromosome-scale genome assembly of Holotrichia oblita Faldermann.</title>
        <authorList>
            <person name="Rongchong L."/>
        </authorList>
    </citation>
    <scope>NUCLEOTIDE SEQUENCE</scope>
    <source>
        <strain evidence="1">81SQS9</strain>
    </source>
</reference>
<protein>
    <submittedName>
        <fullName evidence="1">Apontic</fullName>
    </submittedName>
</protein>
<keyword evidence="2" id="KW-1185">Reference proteome</keyword>
<proteinExistence type="predicted"/>
<evidence type="ECO:0000313" key="1">
    <source>
        <dbReference type="EMBL" id="KAI4465144.1"/>
    </source>
</evidence>
<dbReference type="EMBL" id="CM043017">
    <property type="protein sequence ID" value="KAI4465144.1"/>
    <property type="molecule type" value="Genomic_DNA"/>
</dbReference>
<sequence>MQGSGKSTETQVAPSTISTQTDWEDAELLRAKEDIKAREQIKQVMREPKTFQNLSNVIDMSWPSDIFTNTQLVEMAPTSFRAEGDFAILMDPSETDTNKYLQGFSMRFPALSDMVKENEGRIDYLTCTTATKVRNREMEETSTTVYILPLQIHNDGPNDVQEAYNVLKELKDGSRRFGPRVNIMLISCKAKQAPSKLEKRRPTTERIIVKSGNTSYADLLKTVKDNVDPDTVDIQIKTIKKTTGGDLLLEVSGDKQKAGALKEAINRKIENKMNTGTKRKRSKNFTELEVKLLVDVILRHISKIENKKTDAMTWKDKKETWDKVAEEFQALAGGDRTSSVLRNKYEGIKQALKAKLARNKVEIFKTGGGSAQIEDLTDYENELIEHIQLNVNGLPAMFDSDRILIDNVSTAAEASENKGIDPMIENTIDHSQENEIILAELVCENENADINVEVHEIVHAQTAQTNQKDTPTKWSGWNPRKLREQKHKALAKGYSTKDTLNSKLNEIIVLRSELLQLQMNSLNEENAVKKKELAEQNDYTVKERHLKLQLLELQIEEQKVKIHLLKKECIKES</sequence>
<name>A0ACB9TED6_HOLOL</name>
<gene>
    <name evidence="1" type="ORF">MML48_3g00021115</name>
</gene>
<comment type="caution">
    <text evidence="1">The sequence shown here is derived from an EMBL/GenBank/DDBJ whole genome shotgun (WGS) entry which is preliminary data.</text>
</comment>
<organism evidence="1 2">
    <name type="scientific">Holotrichia oblita</name>
    <name type="common">Chafer beetle</name>
    <dbReference type="NCBI Taxonomy" id="644536"/>
    <lineage>
        <taxon>Eukaryota</taxon>
        <taxon>Metazoa</taxon>
        <taxon>Ecdysozoa</taxon>
        <taxon>Arthropoda</taxon>
        <taxon>Hexapoda</taxon>
        <taxon>Insecta</taxon>
        <taxon>Pterygota</taxon>
        <taxon>Neoptera</taxon>
        <taxon>Endopterygota</taxon>
        <taxon>Coleoptera</taxon>
        <taxon>Polyphaga</taxon>
        <taxon>Scarabaeiformia</taxon>
        <taxon>Scarabaeidae</taxon>
        <taxon>Melolonthinae</taxon>
        <taxon>Holotrichia</taxon>
    </lineage>
</organism>
<accession>A0ACB9TED6</accession>